<proteinExistence type="predicted"/>
<comment type="caution">
    <text evidence="1">The sequence shown here is derived from an EMBL/GenBank/DDBJ whole genome shotgun (WGS) entry which is preliminary data.</text>
</comment>
<dbReference type="EMBL" id="BGPR01045348">
    <property type="protein sequence ID" value="GBO22241.1"/>
    <property type="molecule type" value="Genomic_DNA"/>
</dbReference>
<protein>
    <submittedName>
        <fullName evidence="1">Uncharacterized protein</fullName>
    </submittedName>
</protein>
<evidence type="ECO:0000313" key="2">
    <source>
        <dbReference type="Proteomes" id="UP000499080"/>
    </source>
</evidence>
<accession>A0A4Y2VCB8</accession>
<name>A0A4Y2VCB8_ARAVE</name>
<dbReference type="Proteomes" id="UP000499080">
    <property type="component" value="Unassembled WGS sequence"/>
</dbReference>
<keyword evidence="2" id="KW-1185">Reference proteome</keyword>
<dbReference type="AlphaFoldDB" id="A0A4Y2VCB8"/>
<organism evidence="1 2">
    <name type="scientific">Araneus ventricosus</name>
    <name type="common">Orbweaver spider</name>
    <name type="synonym">Epeira ventricosa</name>
    <dbReference type="NCBI Taxonomy" id="182803"/>
    <lineage>
        <taxon>Eukaryota</taxon>
        <taxon>Metazoa</taxon>
        <taxon>Ecdysozoa</taxon>
        <taxon>Arthropoda</taxon>
        <taxon>Chelicerata</taxon>
        <taxon>Arachnida</taxon>
        <taxon>Araneae</taxon>
        <taxon>Araneomorphae</taxon>
        <taxon>Entelegynae</taxon>
        <taxon>Araneoidea</taxon>
        <taxon>Araneidae</taxon>
        <taxon>Araneus</taxon>
    </lineage>
</organism>
<evidence type="ECO:0000313" key="1">
    <source>
        <dbReference type="EMBL" id="GBO22241.1"/>
    </source>
</evidence>
<gene>
    <name evidence="1" type="ORF">AVEN_116452_1</name>
</gene>
<sequence>MLGIFAISLIRADIQDFPEIFIDVTPSRKLYPCSCRLERGSSTGDKFHPDDSISKLNPTPTNHSCIFRLKARPVTRGSPISYCSDVEEWESEVL</sequence>
<reference evidence="1 2" key="1">
    <citation type="journal article" date="2019" name="Sci. Rep.">
        <title>Orb-weaving spider Araneus ventricosus genome elucidates the spidroin gene catalogue.</title>
        <authorList>
            <person name="Kono N."/>
            <person name="Nakamura H."/>
            <person name="Ohtoshi R."/>
            <person name="Moran D.A.P."/>
            <person name="Shinohara A."/>
            <person name="Yoshida Y."/>
            <person name="Fujiwara M."/>
            <person name="Mori M."/>
            <person name="Tomita M."/>
            <person name="Arakawa K."/>
        </authorList>
    </citation>
    <scope>NUCLEOTIDE SEQUENCE [LARGE SCALE GENOMIC DNA]</scope>
</reference>